<dbReference type="PRINTS" id="PR00300">
    <property type="entry name" value="CLPPROTEASEA"/>
</dbReference>
<comment type="catalytic activity">
    <reaction evidence="11">
        <text>ATP + H2O = ADP + phosphate + H(+)</text>
        <dbReference type="Rhea" id="RHEA:13065"/>
        <dbReference type="ChEBI" id="CHEBI:15377"/>
        <dbReference type="ChEBI" id="CHEBI:15378"/>
        <dbReference type="ChEBI" id="CHEBI:30616"/>
        <dbReference type="ChEBI" id="CHEBI:43474"/>
        <dbReference type="ChEBI" id="CHEBI:456216"/>
    </reaction>
    <physiologicalReaction direction="left-to-right" evidence="11">
        <dbReference type="Rhea" id="RHEA:13066"/>
    </physiologicalReaction>
</comment>
<dbReference type="GeneID" id="36550962"/>
<evidence type="ECO:0000256" key="7">
    <source>
        <dbReference type="ARBA" id="ARBA00022840"/>
    </source>
</evidence>
<keyword evidence="8" id="KW-1133">Transmembrane helix</keyword>
<evidence type="ECO:0000256" key="9">
    <source>
        <dbReference type="ARBA" id="ARBA00023128"/>
    </source>
</evidence>
<dbReference type="GO" id="GO:0016887">
    <property type="term" value="F:ATP hydrolysis activity"/>
    <property type="evidence" value="ECO:0007669"/>
    <property type="project" value="InterPro"/>
</dbReference>
<evidence type="ECO:0000256" key="2">
    <source>
        <dbReference type="ARBA" id="ARBA00007448"/>
    </source>
</evidence>
<keyword evidence="10" id="KW-0472">Membrane</keyword>
<keyword evidence="15" id="KW-1185">Reference proteome</keyword>
<keyword evidence="5" id="KW-0999">Mitochondrion inner membrane</keyword>
<evidence type="ECO:0000256" key="4">
    <source>
        <dbReference type="ARBA" id="ARBA00022741"/>
    </source>
</evidence>
<dbReference type="Pfam" id="PF25426">
    <property type="entry name" value="AAA_lid_BCS1"/>
    <property type="match status" value="1"/>
</dbReference>
<evidence type="ECO:0000256" key="11">
    <source>
        <dbReference type="ARBA" id="ARBA00048778"/>
    </source>
</evidence>
<sequence length="329" mass="37128">YAGPSPTPKSIKIHCFTRSANVLRSFLEEVRAFSKHKSTSYVSVYRPALGRDVPRWTRVTCRPARDISTVILSNDKKESIIKDIKEYLHPRTYQWYSDHGIPYRRGYLFSGPPGTGKSSLAGAIAGMFELDIFVLGLNDPDISEGHLFYLLSKVPSHSVVLVEDVDVAGVSMPREQNPAKVSPKKKDADATKHRLEHQPISLSALLNAIDGVASHEGRILIMTTNVPESLDRALIRPGRVDLHVKFELPGREEFKELFRSVYTGLEEFEEKECPGRDLEELGVRFSKQLPENHFSVADVLGYLLQYKLHPEQACDNIAEWVEQQTLESE</sequence>
<dbReference type="Proteomes" id="UP000234275">
    <property type="component" value="Unassembled WGS sequence"/>
</dbReference>
<dbReference type="InterPro" id="IPR027417">
    <property type="entry name" value="P-loop_NTPase"/>
</dbReference>
<dbReference type="SMART" id="SM00382">
    <property type="entry name" value="AAA"/>
    <property type="match status" value="1"/>
</dbReference>
<dbReference type="Gene3D" id="3.40.50.300">
    <property type="entry name" value="P-loop containing nucleotide triphosphate hydrolases"/>
    <property type="match status" value="1"/>
</dbReference>
<keyword evidence="7 12" id="KW-0067">ATP-binding</keyword>
<dbReference type="InterPro" id="IPR001270">
    <property type="entry name" value="ClpA/B"/>
</dbReference>
<evidence type="ECO:0000256" key="3">
    <source>
        <dbReference type="ARBA" id="ARBA00022692"/>
    </source>
</evidence>
<keyword evidence="4 12" id="KW-0547">Nucleotide-binding</keyword>
<dbReference type="PANTHER" id="PTHR23070">
    <property type="entry name" value="BCS1 AAA-TYPE ATPASE"/>
    <property type="match status" value="1"/>
</dbReference>
<dbReference type="RefSeq" id="XP_024707387.1">
    <property type="nucleotide sequence ID" value="XM_024843262.1"/>
</dbReference>
<comment type="subcellular location">
    <subcellularLocation>
        <location evidence="1">Mitochondrion inner membrane</location>
        <topology evidence="1">Single-pass membrane protein</topology>
    </subcellularLocation>
</comment>
<evidence type="ECO:0000259" key="13">
    <source>
        <dbReference type="SMART" id="SM00382"/>
    </source>
</evidence>
<keyword evidence="3" id="KW-0812">Transmembrane</keyword>
<reference evidence="14 15" key="1">
    <citation type="submission" date="2016-12" db="EMBL/GenBank/DDBJ databases">
        <title>The genomes of Aspergillus section Nigri reveals drivers in fungal speciation.</title>
        <authorList>
            <consortium name="DOE Joint Genome Institute"/>
            <person name="Vesth T.C."/>
            <person name="Nybo J."/>
            <person name="Theobald S."/>
            <person name="Brandl J."/>
            <person name="Frisvad J.C."/>
            <person name="Nielsen K.F."/>
            <person name="Lyhne E.K."/>
            <person name="Kogle M.E."/>
            <person name="Kuo A."/>
            <person name="Riley R."/>
            <person name="Clum A."/>
            <person name="Nolan M."/>
            <person name="Lipzen A."/>
            <person name="Salamov A."/>
            <person name="Henrissat B."/>
            <person name="Wiebenga A."/>
            <person name="De Vries R.P."/>
            <person name="Grigoriev I.V."/>
            <person name="Mortensen U.H."/>
            <person name="Andersen M.R."/>
            <person name="Baker S.E."/>
        </authorList>
    </citation>
    <scope>NUCLEOTIDE SEQUENCE [LARGE SCALE GENOMIC DNA]</scope>
    <source>
        <strain evidence="14 15">IBT 23096</strain>
    </source>
</reference>
<dbReference type="InterPro" id="IPR003960">
    <property type="entry name" value="ATPase_AAA_CS"/>
</dbReference>
<evidence type="ECO:0000256" key="6">
    <source>
        <dbReference type="ARBA" id="ARBA00022801"/>
    </source>
</evidence>
<evidence type="ECO:0000256" key="1">
    <source>
        <dbReference type="ARBA" id="ARBA00004434"/>
    </source>
</evidence>
<gene>
    <name evidence="14" type="ORF">P170DRAFT_313227</name>
</gene>
<evidence type="ECO:0000313" key="14">
    <source>
        <dbReference type="EMBL" id="PLB52085.1"/>
    </source>
</evidence>
<feature type="non-terminal residue" evidence="14">
    <location>
        <position position="1"/>
    </location>
</feature>
<keyword evidence="9" id="KW-0496">Mitochondrion</keyword>
<evidence type="ECO:0000256" key="8">
    <source>
        <dbReference type="ARBA" id="ARBA00022989"/>
    </source>
</evidence>
<dbReference type="SUPFAM" id="SSF52540">
    <property type="entry name" value="P-loop containing nucleoside triphosphate hydrolases"/>
    <property type="match status" value="1"/>
</dbReference>
<dbReference type="Pfam" id="PF08740">
    <property type="entry name" value="BCS1_N"/>
    <property type="match status" value="1"/>
</dbReference>
<dbReference type="EMBL" id="MSFO01000002">
    <property type="protein sequence ID" value="PLB52085.1"/>
    <property type="molecule type" value="Genomic_DNA"/>
</dbReference>
<dbReference type="PROSITE" id="PS00674">
    <property type="entry name" value="AAA"/>
    <property type="match status" value="1"/>
</dbReference>
<dbReference type="GO" id="GO:0005524">
    <property type="term" value="F:ATP binding"/>
    <property type="evidence" value="ECO:0007669"/>
    <property type="project" value="UniProtKB-KW"/>
</dbReference>
<evidence type="ECO:0000256" key="5">
    <source>
        <dbReference type="ARBA" id="ARBA00022792"/>
    </source>
</evidence>
<comment type="similarity">
    <text evidence="2">Belongs to the AAA ATPase family. BCS1 subfamily.</text>
</comment>
<dbReference type="VEuPathDB" id="FungiDB:P170DRAFT_313227"/>
<evidence type="ECO:0000313" key="15">
    <source>
        <dbReference type="Proteomes" id="UP000234275"/>
    </source>
</evidence>
<organism evidence="14 15">
    <name type="scientific">Aspergillus steynii IBT 23096</name>
    <dbReference type="NCBI Taxonomy" id="1392250"/>
    <lineage>
        <taxon>Eukaryota</taxon>
        <taxon>Fungi</taxon>
        <taxon>Dikarya</taxon>
        <taxon>Ascomycota</taxon>
        <taxon>Pezizomycotina</taxon>
        <taxon>Eurotiomycetes</taxon>
        <taxon>Eurotiomycetidae</taxon>
        <taxon>Eurotiales</taxon>
        <taxon>Aspergillaceae</taxon>
        <taxon>Aspergillus</taxon>
        <taxon>Aspergillus subgen. Circumdati</taxon>
    </lineage>
</organism>
<dbReference type="InterPro" id="IPR050747">
    <property type="entry name" value="Mitochondrial_chaperone_BCS1"/>
</dbReference>
<name>A0A2I2GGS1_9EURO</name>
<feature type="domain" description="AAA+ ATPase" evidence="13">
    <location>
        <begin position="103"/>
        <end position="250"/>
    </location>
</feature>
<dbReference type="InterPro" id="IPR003959">
    <property type="entry name" value="ATPase_AAA_core"/>
</dbReference>
<keyword evidence="6 14" id="KW-0378">Hydrolase</keyword>
<proteinExistence type="inferred from homology"/>
<accession>A0A2I2GGS1</accession>
<evidence type="ECO:0000256" key="10">
    <source>
        <dbReference type="ARBA" id="ARBA00023136"/>
    </source>
</evidence>
<dbReference type="InterPro" id="IPR057495">
    <property type="entry name" value="AAA_lid_BCS1"/>
</dbReference>
<dbReference type="Pfam" id="PF00004">
    <property type="entry name" value="AAA"/>
    <property type="match status" value="1"/>
</dbReference>
<feature type="non-terminal residue" evidence="14">
    <location>
        <position position="329"/>
    </location>
</feature>
<evidence type="ECO:0000256" key="12">
    <source>
        <dbReference type="RuleBase" id="RU003651"/>
    </source>
</evidence>
<dbReference type="STRING" id="1392250.A0A2I2GGS1"/>
<dbReference type="GO" id="GO:0005743">
    <property type="term" value="C:mitochondrial inner membrane"/>
    <property type="evidence" value="ECO:0007669"/>
    <property type="project" value="UniProtKB-SubCell"/>
</dbReference>
<dbReference type="InterPro" id="IPR014851">
    <property type="entry name" value="BCS1_N"/>
</dbReference>
<dbReference type="InterPro" id="IPR003593">
    <property type="entry name" value="AAA+_ATPase"/>
</dbReference>
<dbReference type="OrthoDB" id="10251412at2759"/>
<comment type="caution">
    <text evidence="14">The sequence shown here is derived from an EMBL/GenBank/DDBJ whole genome shotgun (WGS) entry which is preliminary data.</text>
</comment>
<protein>
    <submittedName>
        <fullName evidence="14">P-loop containing nucleoside triphosphate hydrolase protein</fullName>
    </submittedName>
</protein>
<dbReference type="AlphaFoldDB" id="A0A2I2GGS1"/>